<protein>
    <submittedName>
        <fullName evidence="3">Uncharacterized protein</fullName>
    </submittedName>
</protein>
<feature type="transmembrane region" description="Helical" evidence="2">
    <location>
        <begin position="67"/>
        <end position="86"/>
    </location>
</feature>
<name>A0ABY7FVK0_MYAAR</name>
<evidence type="ECO:0000256" key="1">
    <source>
        <dbReference type="SAM" id="MobiDB-lite"/>
    </source>
</evidence>
<organism evidence="3 4">
    <name type="scientific">Mya arenaria</name>
    <name type="common">Soft-shell clam</name>
    <dbReference type="NCBI Taxonomy" id="6604"/>
    <lineage>
        <taxon>Eukaryota</taxon>
        <taxon>Metazoa</taxon>
        <taxon>Spiralia</taxon>
        <taxon>Lophotrochozoa</taxon>
        <taxon>Mollusca</taxon>
        <taxon>Bivalvia</taxon>
        <taxon>Autobranchia</taxon>
        <taxon>Heteroconchia</taxon>
        <taxon>Euheterodonta</taxon>
        <taxon>Imparidentia</taxon>
        <taxon>Neoheterodontei</taxon>
        <taxon>Myida</taxon>
        <taxon>Myoidea</taxon>
        <taxon>Myidae</taxon>
        <taxon>Mya</taxon>
    </lineage>
</organism>
<reference evidence="3" key="1">
    <citation type="submission" date="2022-11" db="EMBL/GenBank/DDBJ databases">
        <title>Centuries of genome instability and evolution in soft-shell clam transmissible cancer (bioRxiv).</title>
        <authorList>
            <person name="Hart S.F.M."/>
            <person name="Yonemitsu M.A."/>
            <person name="Giersch R.M."/>
            <person name="Beal B.F."/>
            <person name="Arriagada G."/>
            <person name="Davis B.W."/>
            <person name="Ostrander E.A."/>
            <person name="Goff S.P."/>
            <person name="Metzger M.J."/>
        </authorList>
    </citation>
    <scope>NUCLEOTIDE SEQUENCE</scope>
    <source>
        <strain evidence="3">MELC-2E11</strain>
        <tissue evidence="3">Siphon/mantle</tissue>
    </source>
</reference>
<dbReference type="PANTHER" id="PTHR37919">
    <property type="entry name" value="PROTEIN CBG05606"/>
    <property type="match status" value="1"/>
</dbReference>
<evidence type="ECO:0000313" key="4">
    <source>
        <dbReference type="Proteomes" id="UP001164746"/>
    </source>
</evidence>
<dbReference type="Proteomes" id="UP001164746">
    <property type="component" value="Chromosome 14"/>
</dbReference>
<feature type="transmembrane region" description="Helical" evidence="2">
    <location>
        <begin position="133"/>
        <end position="154"/>
    </location>
</feature>
<keyword evidence="2" id="KW-1133">Transmembrane helix</keyword>
<feature type="transmembrane region" description="Helical" evidence="2">
    <location>
        <begin position="98"/>
        <end position="118"/>
    </location>
</feature>
<keyword evidence="2" id="KW-0472">Membrane</keyword>
<evidence type="ECO:0000313" key="3">
    <source>
        <dbReference type="EMBL" id="WAR25637.1"/>
    </source>
</evidence>
<sequence length="194" mass="22092">MSRLDRAIPVWVYNWLLISALICIIDGGFCVLRPHSLPGGCLQMLFYAYKYYILWDKHYADETDSFIWTQGFGNLVESALNLVVYFNLIKSVRLSKMLAIVVCVMTAWKTVLFDIYSLDIGQGGHTVDWLSEVMVFGASLIWIFFPGYAAWVLMEDFLPIPKTNKTHSSGGRGEDSPDSPSHGYNLRSPTYKRE</sequence>
<feature type="region of interest" description="Disordered" evidence="1">
    <location>
        <begin position="165"/>
        <end position="194"/>
    </location>
</feature>
<accession>A0ABY7FVK0</accession>
<evidence type="ECO:0000256" key="2">
    <source>
        <dbReference type="SAM" id="Phobius"/>
    </source>
</evidence>
<keyword evidence="4" id="KW-1185">Reference proteome</keyword>
<keyword evidence="2" id="KW-0812">Transmembrane</keyword>
<dbReference type="PANTHER" id="PTHR37919:SF2">
    <property type="entry name" value="EXPERA DOMAIN-CONTAINING PROTEIN"/>
    <property type="match status" value="1"/>
</dbReference>
<feature type="transmembrane region" description="Helical" evidence="2">
    <location>
        <begin position="12"/>
        <end position="32"/>
    </location>
</feature>
<gene>
    <name evidence="3" type="ORF">MAR_011341</name>
</gene>
<dbReference type="EMBL" id="CP111025">
    <property type="protein sequence ID" value="WAR25637.1"/>
    <property type="molecule type" value="Genomic_DNA"/>
</dbReference>
<proteinExistence type="predicted"/>